<dbReference type="RefSeq" id="WP_076606482.1">
    <property type="nucleotide sequence ID" value="NZ_CP010777.1"/>
</dbReference>
<sequence length="123" mass="13650">MKSEMVENYIAAYNRFDVDGMVANLAEGVVFKNVSEGKVNLELKGLAAFREQAEKAKALFLEREQKITALEEAENNVTVLIDYTAVLAVDFSPELKAGQTLNLKGKSIFTFRGNKITTIEDIT</sequence>
<dbReference type="Gene3D" id="3.10.450.50">
    <property type="match status" value="1"/>
</dbReference>
<feature type="domain" description="SnoaL-like" evidence="1">
    <location>
        <begin position="6"/>
        <end position="117"/>
    </location>
</feature>
<reference evidence="2 3" key="1">
    <citation type="submission" date="2015-01" db="EMBL/GenBank/DDBJ databases">
        <title>Rufibacter sp./DG31D/ whole genome sequencing.</title>
        <authorList>
            <person name="Kim M.K."/>
            <person name="Srinivasan S."/>
            <person name="Lee J.-J."/>
        </authorList>
    </citation>
    <scope>NUCLEOTIDE SEQUENCE [LARGE SCALE GENOMIC DNA]</scope>
    <source>
        <strain evidence="2 3">DG31D</strain>
    </source>
</reference>
<accession>A0A0H4VQQ8</accession>
<evidence type="ECO:0000313" key="3">
    <source>
        <dbReference type="Proteomes" id="UP000036458"/>
    </source>
</evidence>
<proteinExistence type="predicted"/>
<dbReference type="Pfam" id="PF12680">
    <property type="entry name" value="SnoaL_2"/>
    <property type="match status" value="1"/>
</dbReference>
<evidence type="ECO:0000259" key="1">
    <source>
        <dbReference type="Pfam" id="PF12680"/>
    </source>
</evidence>
<organism evidence="2 3">
    <name type="scientific">Rufibacter radiotolerans</name>
    <dbReference type="NCBI Taxonomy" id="1379910"/>
    <lineage>
        <taxon>Bacteria</taxon>
        <taxon>Pseudomonadati</taxon>
        <taxon>Bacteroidota</taxon>
        <taxon>Cytophagia</taxon>
        <taxon>Cytophagales</taxon>
        <taxon>Hymenobacteraceae</taxon>
        <taxon>Rufibacter</taxon>
    </lineage>
</organism>
<dbReference type="Proteomes" id="UP000036458">
    <property type="component" value="Chromosome"/>
</dbReference>
<dbReference type="SUPFAM" id="SSF54427">
    <property type="entry name" value="NTF2-like"/>
    <property type="match status" value="1"/>
</dbReference>
<dbReference type="AlphaFoldDB" id="A0A0H4VQQ8"/>
<dbReference type="InterPro" id="IPR037401">
    <property type="entry name" value="SnoaL-like"/>
</dbReference>
<dbReference type="InterPro" id="IPR032710">
    <property type="entry name" value="NTF2-like_dom_sf"/>
</dbReference>
<name>A0A0H4VQQ8_9BACT</name>
<keyword evidence="3" id="KW-1185">Reference proteome</keyword>
<protein>
    <recommendedName>
        <fullName evidence="1">SnoaL-like domain-containing protein</fullName>
    </recommendedName>
</protein>
<dbReference type="PATRIC" id="fig|1379910.4.peg.2740"/>
<dbReference type="EMBL" id="CP010777">
    <property type="protein sequence ID" value="AKQ46277.1"/>
    <property type="molecule type" value="Genomic_DNA"/>
</dbReference>
<dbReference type="KEGG" id="ruf:TH63_12640"/>
<evidence type="ECO:0000313" key="2">
    <source>
        <dbReference type="EMBL" id="AKQ46277.1"/>
    </source>
</evidence>
<gene>
    <name evidence="2" type="ORF">TH63_12640</name>
</gene>
<dbReference type="STRING" id="1379910.TH63_12640"/>